<dbReference type="Gene3D" id="1.10.220.20">
    <property type="match status" value="1"/>
</dbReference>
<dbReference type="FunFam" id="1.10.1000.11:FF:000002">
    <property type="entry name" value="Cytohesin 1"/>
    <property type="match status" value="1"/>
</dbReference>
<dbReference type="GO" id="GO:0032012">
    <property type="term" value="P:regulation of ARF protein signal transduction"/>
    <property type="evidence" value="ECO:0007669"/>
    <property type="project" value="InterPro"/>
</dbReference>
<dbReference type="PANTHER" id="PTHR10663:SF322">
    <property type="entry name" value="ARF GUANINE-NUCLEOTIDE EXCHANGE FACTOR GNL2"/>
    <property type="match status" value="1"/>
</dbReference>
<dbReference type="InterPro" id="IPR023394">
    <property type="entry name" value="Sec7_C_sf"/>
</dbReference>
<dbReference type="GO" id="GO:0005829">
    <property type="term" value="C:cytosol"/>
    <property type="evidence" value="ECO:0007669"/>
    <property type="project" value="UniProtKB-SubCell"/>
</dbReference>
<keyword evidence="3" id="KW-0344">Guanine-nucleotide releasing factor</keyword>
<dbReference type="EMBL" id="JADFTS010000003">
    <property type="protein sequence ID" value="KAF9616848.1"/>
    <property type="molecule type" value="Genomic_DNA"/>
</dbReference>
<evidence type="ECO:0000256" key="2">
    <source>
        <dbReference type="ARBA" id="ARBA00004514"/>
    </source>
</evidence>
<protein>
    <recommendedName>
        <fullName evidence="4">SEC7 domain-containing protein</fullName>
    </recommendedName>
</protein>
<evidence type="ECO:0000313" key="5">
    <source>
        <dbReference type="EMBL" id="KAF9616848.1"/>
    </source>
</evidence>
<dbReference type="Pfam" id="PF12783">
    <property type="entry name" value="Sec7-like_HUS"/>
    <property type="match status" value="1"/>
</dbReference>
<accession>A0A835IHW2</accession>
<dbReference type="SMART" id="SM00222">
    <property type="entry name" value="Sec7"/>
    <property type="match status" value="1"/>
</dbReference>
<reference evidence="5 6" key="1">
    <citation type="submission" date="2020-10" db="EMBL/GenBank/DDBJ databases">
        <title>The Coptis chinensis genome and diversification of protoberbering-type alkaloids.</title>
        <authorList>
            <person name="Wang B."/>
            <person name="Shu S."/>
            <person name="Song C."/>
            <person name="Liu Y."/>
        </authorList>
    </citation>
    <scope>NUCLEOTIDE SEQUENCE [LARGE SCALE GENOMIC DNA]</scope>
    <source>
        <strain evidence="5">HL-2020</strain>
        <tissue evidence="5">Leaf</tissue>
    </source>
</reference>
<sequence length="1370" mass="154477">MAKALDINQDDEEEEENDDSLCLQNGKRLTKLKKKQLAISCMLNTEVGAVLAVIRRVPDANSQFIAATEEHGDSSLLQHLKSLRSLIFNPRQEWHMVDPSTYLAPFLDVIQSDDIPASATAVALSAVLKFLKLEIFNEKTPGARDAINSIVTGITSCRLEKTDTASEEAVLIRILQVLIGIMRNRTSFLLTDHAVCTLVNTSFQVVQQSVSRGDSLQWNARHTMHELVQTIFIRLPEIEAKEGENSESETEDADTPSNLDSGYGVRCAVDIFQFLCSLLNVVEVVDMDGSTATNADEDVQLFALILINSAIELSGEGIGKHPKLLRMVQDDLFHHLIHYGMCSSPLLLAMICSTVLNIYHFLRRSIRLQLEGFFTYVLFRVANGGNSSQLQEVALEGCISFCRQPTFIVEMYVNYDCDPICQNVFEDLGKLLCKRAFPVQNNPLSSMQIQAFEGLLTMIYHIADNMDEDENSTANGFKPVVVSEYKPFWISERKSSDDMETCIQSLRMRKAQKRKIMIAADHFNRDDKKGLEYLKMVYLVPVPPDPKALAYFYRFTPGLDMNKIGDFLGDPDELNIQVLKEFTKTFEFSGMILDNALRTFLETFRLPGESQKIQRILEAFSERFFDQQCSELFVSKDAVFILCYSVIMLNTDQHNPQVKRKMTEEEFIRNNRAINGGKDLPREYLSELFQSIASNAITLFGQSGTYLEMNPNRWIELINRTKSTNPFIVCNYHHSLGRDMFGCISGPAIATLCAVFEQGDEDETLNECVEGLFSVCRIARFGLEDTLDELLASFCKFTMLLNPYASAEETLYAFSNDLKPRMATLAAQVTPPVCGRADSDANSPSSDIVMYLKSQSGANRPSLDAGHGSAHQTSGLTGRFSHFLSLDSTEESLAQAGSDFEQNLKIIKQCRIGNIFSNSSILPVDSLHNLGRSLIFAAAGKGQKFSTSVEEEETVGFCWDLLITITMANLHRFLSFWPSFQENLVLVAQLPLFSPCPFAEKAILGLFKVCLKLLSSYKSERFSEEHIFKSINLMWKLDKEVLDSCSQSITKSVSKLITECPANIHSQLGWKSVLHLLSVTGRHPETYEQGVDALIMLMSDGTHISRVNYAYCIDCAFGYAALKISPLEKSWKILDLMVDSVNLLIQWYRTGYSDPGSSASISNMSSTSSFDESKLHNGSTINLFMKLAESLRKTSLVRREEIRNHAVLALQQSFVLAEELGFTPSHCISCFNLVIFAMVDDLHEKTIEYSRRENSVKEMRSMVATLKLGMDLLKEVFLQYLRPLAESPGFRTFWLGVLRRMDTCMKAELRDNCELILHESVPELLREMITKMIEKGTLAQREDNDLWDITYIQIQWIAPSLKEELFPEDQ</sequence>
<dbReference type="GO" id="GO:0016020">
    <property type="term" value="C:membrane"/>
    <property type="evidence" value="ECO:0007669"/>
    <property type="project" value="UniProtKB-SubCell"/>
</dbReference>
<dbReference type="InterPro" id="IPR032691">
    <property type="entry name" value="Mon2/Sec7/BIG1-like_HUS"/>
</dbReference>
<dbReference type="SUPFAM" id="SSF48425">
    <property type="entry name" value="Sec7 domain"/>
    <property type="match status" value="1"/>
</dbReference>
<gene>
    <name evidence="5" type="ORF">IFM89_032698</name>
</gene>
<keyword evidence="6" id="KW-1185">Reference proteome</keyword>
<dbReference type="PANTHER" id="PTHR10663">
    <property type="entry name" value="GUANYL-NUCLEOTIDE EXCHANGE FACTOR"/>
    <property type="match status" value="1"/>
</dbReference>
<dbReference type="GO" id="GO:0005085">
    <property type="term" value="F:guanyl-nucleotide exchange factor activity"/>
    <property type="evidence" value="ECO:0007669"/>
    <property type="project" value="UniProtKB-KW"/>
</dbReference>
<dbReference type="GO" id="GO:0012505">
    <property type="term" value="C:endomembrane system"/>
    <property type="evidence" value="ECO:0007669"/>
    <property type="project" value="UniProtKB-ARBA"/>
</dbReference>
<dbReference type="Pfam" id="PF01369">
    <property type="entry name" value="Sec7"/>
    <property type="match status" value="1"/>
</dbReference>
<comment type="subcellular location">
    <subcellularLocation>
        <location evidence="2">Cytoplasm</location>
        <location evidence="2">Cytosol</location>
    </subcellularLocation>
    <subcellularLocation>
        <location evidence="1">Membrane</location>
        <topology evidence="1">Peripheral membrane protein</topology>
        <orientation evidence="1">Cytoplasmic side</orientation>
    </subcellularLocation>
</comment>
<feature type="domain" description="SEC7" evidence="4">
    <location>
        <begin position="505"/>
        <end position="695"/>
    </location>
</feature>
<dbReference type="InterPro" id="IPR035999">
    <property type="entry name" value="Sec7_dom_sf"/>
</dbReference>
<dbReference type="GO" id="GO:0016192">
    <property type="term" value="P:vesicle-mediated transport"/>
    <property type="evidence" value="ECO:0007669"/>
    <property type="project" value="UniProtKB-ARBA"/>
</dbReference>
<dbReference type="SUPFAM" id="SSF48371">
    <property type="entry name" value="ARM repeat"/>
    <property type="match status" value="1"/>
</dbReference>
<proteinExistence type="predicted"/>
<dbReference type="InterPro" id="IPR056604">
    <property type="entry name" value="GBF1-like_TPR"/>
</dbReference>
<dbReference type="InterPro" id="IPR016024">
    <property type="entry name" value="ARM-type_fold"/>
</dbReference>
<dbReference type="CDD" id="cd00171">
    <property type="entry name" value="Sec7"/>
    <property type="match status" value="1"/>
</dbReference>
<dbReference type="Proteomes" id="UP000631114">
    <property type="component" value="Unassembled WGS sequence"/>
</dbReference>
<name>A0A835IHW2_9MAGN</name>
<evidence type="ECO:0000313" key="6">
    <source>
        <dbReference type="Proteomes" id="UP000631114"/>
    </source>
</evidence>
<dbReference type="InterPro" id="IPR000904">
    <property type="entry name" value="Sec7_dom"/>
</dbReference>
<comment type="caution">
    <text evidence="5">The sequence shown here is derived from an EMBL/GenBank/DDBJ whole genome shotgun (WGS) entry which is preliminary data.</text>
</comment>
<dbReference type="PROSITE" id="PS50190">
    <property type="entry name" value="SEC7"/>
    <property type="match status" value="1"/>
</dbReference>
<dbReference type="Pfam" id="PF23325">
    <property type="entry name" value="TPR_28"/>
    <property type="match status" value="1"/>
</dbReference>
<evidence type="ECO:0000256" key="1">
    <source>
        <dbReference type="ARBA" id="ARBA00004287"/>
    </source>
</evidence>
<dbReference type="OrthoDB" id="430364at2759"/>
<organism evidence="5 6">
    <name type="scientific">Coptis chinensis</name>
    <dbReference type="NCBI Taxonomy" id="261450"/>
    <lineage>
        <taxon>Eukaryota</taxon>
        <taxon>Viridiplantae</taxon>
        <taxon>Streptophyta</taxon>
        <taxon>Embryophyta</taxon>
        <taxon>Tracheophyta</taxon>
        <taxon>Spermatophyta</taxon>
        <taxon>Magnoliopsida</taxon>
        <taxon>Ranunculales</taxon>
        <taxon>Ranunculaceae</taxon>
        <taxon>Coptidoideae</taxon>
        <taxon>Coptis</taxon>
    </lineage>
</organism>
<evidence type="ECO:0000256" key="3">
    <source>
        <dbReference type="ARBA" id="ARBA00022658"/>
    </source>
</evidence>
<evidence type="ECO:0000259" key="4">
    <source>
        <dbReference type="PROSITE" id="PS50190"/>
    </source>
</evidence>
<dbReference type="Gene3D" id="1.10.1000.11">
    <property type="entry name" value="Arf Nucleotide-binding Site Opener,domain 2"/>
    <property type="match status" value="1"/>
</dbReference>